<sequence length="1017" mass="108690">MDAMPPLINERGETRRYTRLGDGRRLAFAKSATMTPSPSSSDDEFAHRSGTSQNASRRRPRASSSSSSSGSSKPPQRKQATDQSLPQQDVASIARAASVASAASAASVAGVASDASDASDEGEDAKIDGLNASTTRVLREKPWEKSTVPPSVKLPKAMDQLCPPEMKEAVRWARWNEDGEACLDPRRYEFVFKATDGSVLWARGCGLCEPDEVCKVAGNKPCAKCAIKSKSCSAGLDLSNKLTLAFIVWLINHLVAINDGVASYAAIGVEGLKKTFTNKTGLQPTKQGARKAAKEGINDGSGFTNPFKKPVPRSTYSQRARAEEVQEIYWAERTAFAMAHYLRNLRHAAGMQHRRLYGQWPQLDDPEPDEPHGRQPTLWAEDLFAGEDEEEEGEGGEVRSEQDGGGDDEDGSEVGGCSKEDLRRADPRGEGQKRWAKIQAHRSKAAKGKTKPSGALIRFAPPNDKAMQPSDASASASASSRAKRPLALAIESDAFIAVDGSPHISYQTAKGQEFSRTFVGREPFSSQVVYTETTLDARLRLPSSTIIVPIANPDGVPEAAVSLGRSAVPSIWFPLFGSEERKRPRTMKQPAAAPGGEDSGHQQQGGPTGGQEGGGAAKGKGRATEGALKPAVPIDVNEAAHSYCSRHFSGKRETPMNGQCGIAAILMGLGAEPTAEKMAAFRRKLQAWIAEPKNRKELPGIAAILESDLDDIIVPDDILEQVGKGGMLPAKYWLRSSWLPPVAHMEEVVLSVLDLKHGPKASYTIAPIRINKIPMRPRIVLIYDQDKAHWELGKIGGSHDGDNDDDHDHDHDHDDAFRFPAPPLRIQHLGDKAAKYIGASYHDRLHMTLSIETRVQPGSKEADALNAICHCLAQPGIPDPNIIDVDKSAAQASKGKVAASAASAASGASGASASTSQPKATKMAALEARRKDASGSAVASGSGPASSLGAKAERPKPRPSVSSRNQEEDEEWTPASERRVTRSRSTTPGIKAPSRPTTPAPSTPAGSKSAAMRGKGE</sequence>
<feature type="compositionally biased region" description="Basic residues" evidence="1">
    <location>
        <begin position="434"/>
        <end position="450"/>
    </location>
</feature>
<dbReference type="AlphaFoldDB" id="A0A316UZB3"/>
<feature type="compositionally biased region" description="Basic and acidic residues" evidence="1">
    <location>
        <begin position="418"/>
        <end position="433"/>
    </location>
</feature>
<organism evidence="2 3">
    <name type="scientific">Jaminaea rosea</name>
    <dbReference type="NCBI Taxonomy" id="1569628"/>
    <lineage>
        <taxon>Eukaryota</taxon>
        <taxon>Fungi</taxon>
        <taxon>Dikarya</taxon>
        <taxon>Basidiomycota</taxon>
        <taxon>Ustilaginomycotina</taxon>
        <taxon>Exobasidiomycetes</taxon>
        <taxon>Microstromatales</taxon>
        <taxon>Microstromatales incertae sedis</taxon>
        <taxon>Jaminaea</taxon>
    </lineage>
</organism>
<protein>
    <submittedName>
        <fullName evidence="2">Uncharacterized protein</fullName>
    </submittedName>
</protein>
<feature type="compositionally biased region" description="Gly residues" evidence="1">
    <location>
        <begin position="606"/>
        <end position="618"/>
    </location>
</feature>
<feature type="region of interest" description="Disordered" evidence="1">
    <location>
        <begin position="579"/>
        <end position="631"/>
    </location>
</feature>
<feature type="region of interest" description="Disordered" evidence="1">
    <location>
        <begin position="1"/>
        <end position="88"/>
    </location>
</feature>
<feature type="compositionally biased region" description="Basic and acidic residues" evidence="1">
    <location>
        <begin position="10"/>
        <end position="25"/>
    </location>
</feature>
<dbReference type="GeneID" id="37030621"/>
<feature type="compositionally biased region" description="Low complexity" evidence="1">
    <location>
        <begin position="62"/>
        <end position="72"/>
    </location>
</feature>
<dbReference type="RefSeq" id="XP_025363875.1">
    <property type="nucleotide sequence ID" value="XM_025508798.1"/>
</dbReference>
<gene>
    <name evidence="2" type="ORF">BDZ90DRAFT_273341</name>
</gene>
<feature type="compositionally biased region" description="Low complexity" evidence="1">
    <location>
        <begin position="904"/>
        <end position="914"/>
    </location>
</feature>
<feature type="compositionally biased region" description="Low complexity" evidence="1">
    <location>
        <begin position="469"/>
        <end position="478"/>
    </location>
</feature>
<evidence type="ECO:0000313" key="3">
    <source>
        <dbReference type="Proteomes" id="UP000245884"/>
    </source>
</evidence>
<proteinExistence type="predicted"/>
<feature type="region of interest" description="Disordered" evidence="1">
    <location>
        <begin position="904"/>
        <end position="1017"/>
    </location>
</feature>
<evidence type="ECO:0000313" key="2">
    <source>
        <dbReference type="EMBL" id="PWN29263.1"/>
    </source>
</evidence>
<feature type="region of interest" description="Disordered" evidence="1">
    <location>
        <begin position="113"/>
        <end position="133"/>
    </location>
</feature>
<feature type="compositionally biased region" description="Low complexity" evidence="1">
    <location>
        <begin position="934"/>
        <end position="950"/>
    </location>
</feature>
<dbReference type="EMBL" id="KZ819663">
    <property type="protein sequence ID" value="PWN29263.1"/>
    <property type="molecule type" value="Genomic_DNA"/>
</dbReference>
<feature type="compositionally biased region" description="Low complexity" evidence="1">
    <location>
        <begin position="983"/>
        <end position="995"/>
    </location>
</feature>
<name>A0A316UZB3_9BASI</name>
<feature type="region of interest" description="Disordered" evidence="1">
    <location>
        <begin position="387"/>
        <end position="478"/>
    </location>
</feature>
<reference evidence="2 3" key="1">
    <citation type="journal article" date="2018" name="Mol. Biol. Evol.">
        <title>Broad Genomic Sampling Reveals a Smut Pathogenic Ancestry of the Fungal Clade Ustilaginomycotina.</title>
        <authorList>
            <person name="Kijpornyongpan T."/>
            <person name="Mondo S.J."/>
            <person name="Barry K."/>
            <person name="Sandor L."/>
            <person name="Lee J."/>
            <person name="Lipzen A."/>
            <person name="Pangilinan J."/>
            <person name="LaButti K."/>
            <person name="Hainaut M."/>
            <person name="Henrissat B."/>
            <person name="Grigoriev I.V."/>
            <person name="Spatafora J.W."/>
            <person name="Aime M.C."/>
        </authorList>
    </citation>
    <scope>NUCLEOTIDE SEQUENCE [LARGE SCALE GENOMIC DNA]</scope>
    <source>
        <strain evidence="2 3">MCA 5214</strain>
    </source>
</reference>
<dbReference type="Proteomes" id="UP000245884">
    <property type="component" value="Unassembled WGS sequence"/>
</dbReference>
<evidence type="ECO:0000256" key="1">
    <source>
        <dbReference type="SAM" id="MobiDB-lite"/>
    </source>
</evidence>
<feature type="region of interest" description="Disordered" evidence="1">
    <location>
        <begin position="281"/>
        <end position="318"/>
    </location>
</feature>
<accession>A0A316UZB3</accession>
<keyword evidence="3" id="KW-1185">Reference proteome</keyword>